<dbReference type="KEGG" id="salj:SMD11_0283"/>
<sequence>MSWPGDGGHATLAPRMRSVFDEQQARPALCSPLHHGEGRALVRSQRGSRSADRIVFVQALCCPRAEKSLPQYETFAEECMLGDVLVDRDMPPGYGVRATAARRMVRPMTCWCASPCRSGPLPHID</sequence>
<protein>
    <submittedName>
        <fullName evidence="1">Uncharacterized protein</fullName>
    </submittedName>
</protein>
<organism evidence="1 2">
    <name type="scientific">Streptomyces albireticuli</name>
    <dbReference type="NCBI Taxonomy" id="1940"/>
    <lineage>
        <taxon>Bacteria</taxon>
        <taxon>Bacillati</taxon>
        <taxon>Actinomycetota</taxon>
        <taxon>Actinomycetes</taxon>
        <taxon>Kitasatosporales</taxon>
        <taxon>Streptomycetaceae</taxon>
        <taxon>Streptomyces</taxon>
    </lineage>
</organism>
<gene>
    <name evidence="1" type="ORF">SMD11_0283</name>
</gene>
<evidence type="ECO:0000313" key="2">
    <source>
        <dbReference type="Proteomes" id="UP000195755"/>
    </source>
</evidence>
<proteinExistence type="predicted"/>
<dbReference type="AlphaFoldDB" id="A0A1Z2KV90"/>
<dbReference type="EMBL" id="CP021744">
    <property type="protein sequence ID" value="ARZ65949.1"/>
    <property type="molecule type" value="Genomic_DNA"/>
</dbReference>
<evidence type="ECO:0000313" key="1">
    <source>
        <dbReference type="EMBL" id="ARZ65949.1"/>
    </source>
</evidence>
<dbReference type="Proteomes" id="UP000195755">
    <property type="component" value="Chromosome"/>
</dbReference>
<name>A0A1Z2KV90_9ACTN</name>
<reference evidence="1 2" key="1">
    <citation type="submission" date="2017-06" db="EMBL/GenBank/DDBJ databases">
        <title>Streptomyces albireticuli Genome sequencing and assembly.</title>
        <authorList>
            <person name="Wang Y."/>
            <person name="Du B."/>
            <person name="Ding Y."/>
            <person name="Liu H."/>
            <person name="Hou Q."/>
            <person name="Liu K."/>
            <person name="Yao L."/>
            <person name="Wang C."/>
        </authorList>
    </citation>
    <scope>NUCLEOTIDE SEQUENCE [LARGE SCALE GENOMIC DNA]</scope>
    <source>
        <strain evidence="1 2">MDJK11</strain>
    </source>
</reference>
<accession>A0A1Z2KV90</accession>